<evidence type="ECO:0000256" key="8">
    <source>
        <dbReference type="ARBA" id="ARBA00023136"/>
    </source>
</evidence>
<accession>A0ABT5F7P3</accession>
<dbReference type="EMBL" id="JAQOMS010000002">
    <property type="protein sequence ID" value="MDC2887560.1"/>
    <property type="molecule type" value="Genomic_DNA"/>
</dbReference>
<evidence type="ECO:0000256" key="9">
    <source>
        <dbReference type="ARBA" id="ARBA00023170"/>
    </source>
</evidence>
<dbReference type="InterPro" id="IPR000531">
    <property type="entry name" value="Beta-barrel_TonB"/>
</dbReference>
<evidence type="ECO:0000256" key="5">
    <source>
        <dbReference type="ARBA" id="ARBA00022692"/>
    </source>
</evidence>
<dbReference type="Proteomes" id="UP001528411">
    <property type="component" value="Unassembled WGS sequence"/>
</dbReference>
<evidence type="ECO:0000256" key="11">
    <source>
        <dbReference type="PROSITE-ProRule" id="PRU01360"/>
    </source>
</evidence>
<organism evidence="13 14">
    <name type="scientific">Psychrosphaera algicola</name>
    <dbReference type="NCBI Taxonomy" id="3023714"/>
    <lineage>
        <taxon>Bacteria</taxon>
        <taxon>Pseudomonadati</taxon>
        <taxon>Pseudomonadota</taxon>
        <taxon>Gammaproteobacteria</taxon>
        <taxon>Alteromonadales</taxon>
        <taxon>Pseudoalteromonadaceae</taxon>
        <taxon>Psychrosphaera</taxon>
    </lineage>
</organism>
<keyword evidence="14" id="KW-1185">Reference proteome</keyword>
<dbReference type="InterPro" id="IPR039426">
    <property type="entry name" value="TonB-dep_rcpt-like"/>
</dbReference>
<comment type="caution">
    <text evidence="13">The sequence shown here is derived from an EMBL/GenBank/DDBJ whole genome shotgun (WGS) entry which is preliminary data.</text>
</comment>
<keyword evidence="6" id="KW-0732">Signal</keyword>
<evidence type="ECO:0000256" key="6">
    <source>
        <dbReference type="ARBA" id="ARBA00022729"/>
    </source>
</evidence>
<sequence length="304" mass="34163">MNQLLLGSNTLTAGIDIKSEQGKTDGQMLLFGTELPTIYDISRDNFAAFIDSHWKIARASLFASFRHDYSNEFKSINTWKLGADYNWSPNIRGYINVGTAFKQPSLYALSNNLIGNMDLEPEEAFNTDLGLEWFVNSSSLSASIFSYEYENLIDFDGQTFALVNRSNIRSAGVEVIVEHELTTQLSMSGHVTYVHTKTQEGALLTGRPEWQAGLTMNYQHNKNLSTSISTTYISDTTATSLHTGTFSVEQLSAYSPFHAALFWQLSDKHLLDLYLTNVFDEQYQTAVGVPGEPQTWGVKYQYVF</sequence>
<dbReference type="InterPro" id="IPR036942">
    <property type="entry name" value="Beta-barrel_TonB_sf"/>
</dbReference>
<evidence type="ECO:0000256" key="1">
    <source>
        <dbReference type="ARBA" id="ARBA00004571"/>
    </source>
</evidence>
<proteinExistence type="inferred from homology"/>
<keyword evidence="9 13" id="KW-0675">Receptor</keyword>
<evidence type="ECO:0000313" key="14">
    <source>
        <dbReference type="Proteomes" id="UP001528411"/>
    </source>
</evidence>
<keyword evidence="8 11" id="KW-0472">Membrane</keyword>
<evidence type="ECO:0000256" key="10">
    <source>
        <dbReference type="ARBA" id="ARBA00023237"/>
    </source>
</evidence>
<feature type="domain" description="TonB-dependent receptor-like beta-barrel" evidence="12">
    <location>
        <begin position="33"/>
        <end position="277"/>
    </location>
</feature>
<evidence type="ECO:0000256" key="2">
    <source>
        <dbReference type="ARBA" id="ARBA00008143"/>
    </source>
</evidence>
<dbReference type="Pfam" id="PF00593">
    <property type="entry name" value="TonB_dep_Rec_b-barrel"/>
    <property type="match status" value="1"/>
</dbReference>
<evidence type="ECO:0000256" key="7">
    <source>
        <dbReference type="ARBA" id="ARBA00023077"/>
    </source>
</evidence>
<comment type="similarity">
    <text evidence="2">Belongs to the TonB-dependent receptor family. Hemoglobin/haptoglobin binding protein subfamily.</text>
</comment>
<reference evidence="13 14" key="1">
    <citation type="submission" date="2023-01" db="EMBL/GenBank/DDBJ databases">
        <title>Psychrosphaera sp. nov., isolated from marine algae.</title>
        <authorList>
            <person name="Bayburt H."/>
            <person name="Choi B.J."/>
            <person name="Kim J.M."/>
            <person name="Choi D.G."/>
            <person name="Jeon C.O."/>
        </authorList>
    </citation>
    <scope>NUCLEOTIDE SEQUENCE [LARGE SCALE GENOMIC DNA]</scope>
    <source>
        <strain evidence="13 14">G1-22</strain>
    </source>
</reference>
<dbReference type="SUPFAM" id="SSF56935">
    <property type="entry name" value="Porins"/>
    <property type="match status" value="1"/>
</dbReference>
<evidence type="ECO:0000256" key="4">
    <source>
        <dbReference type="ARBA" id="ARBA00022452"/>
    </source>
</evidence>
<keyword evidence="4 11" id="KW-1134">Transmembrane beta strand</keyword>
<name>A0ABT5F7P3_9GAMM</name>
<keyword evidence="10 11" id="KW-0998">Cell outer membrane</keyword>
<dbReference type="PANTHER" id="PTHR30069:SF29">
    <property type="entry name" value="HEMOGLOBIN AND HEMOGLOBIN-HAPTOGLOBIN-BINDING PROTEIN 1-RELATED"/>
    <property type="match status" value="1"/>
</dbReference>
<gene>
    <name evidence="13" type="ORF">PN838_00265</name>
</gene>
<dbReference type="RefSeq" id="WP_272179392.1">
    <property type="nucleotide sequence ID" value="NZ_JAQOMS010000002.1"/>
</dbReference>
<dbReference type="PANTHER" id="PTHR30069">
    <property type="entry name" value="TONB-DEPENDENT OUTER MEMBRANE RECEPTOR"/>
    <property type="match status" value="1"/>
</dbReference>
<evidence type="ECO:0000256" key="3">
    <source>
        <dbReference type="ARBA" id="ARBA00022448"/>
    </source>
</evidence>
<keyword evidence="5 11" id="KW-0812">Transmembrane</keyword>
<keyword evidence="3 11" id="KW-0813">Transport</keyword>
<protein>
    <submittedName>
        <fullName evidence="13">TonB-dependent receptor</fullName>
    </submittedName>
</protein>
<comment type="subcellular location">
    <subcellularLocation>
        <location evidence="1 11">Cell outer membrane</location>
        <topology evidence="1 11">Multi-pass membrane protein</topology>
    </subcellularLocation>
</comment>
<dbReference type="PROSITE" id="PS52016">
    <property type="entry name" value="TONB_DEPENDENT_REC_3"/>
    <property type="match status" value="1"/>
</dbReference>
<evidence type="ECO:0000259" key="12">
    <source>
        <dbReference type="Pfam" id="PF00593"/>
    </source>
</evidence>
<keyword evidence="7" id="KW-0798">TonB box</keyword>
<dbReference type="Gene3D" id="2.40.170.20">
    <property type="entry name" value="TonB-dependent receptor, beta-barrel domain"/>
    <property type="match status" value="1"/>
</dbReference>
<evidence type="ECO:0000313" key="13">
    <source>
        <dbReference type="EMBL" id="MDC2887560.1"/>
    </source>
</evidence>